<name>A0AAJ7TP20_PETMA</name>
<dbReference type="SMART" id="SM00256">
    <property type="entry name" value="FBOX"/>
    <property type="match status" value="1"/>
</dbReference>
<dbReference type="Gene3D" id="1.20.1280.50">
    <property type="match status" value="1"/>
</dbReference>
<dbReference type="AlphaFoldDB" id="A0AAJ7TP20"/>
<accession>A0AAJ7TP20</accession>
<protein>
    <submittedName>
        <fullName evidence="3">F-box only protein 48-like</fullName>
    </submittedName>
</protein>
<evidence type="ECO:0000313" key="3">
    <source>
        <dbReference type="RefSeq" id="XP_032820098.1"/>
    </source>
</evidence>
<evidence type="ECO:0000313" key="2">
    <source>
        <dbReference type="Proteomes" id="UP001318040"/>
    </source>
</evidence>
<dbReference type="SUPFAM" id="SSF81383">
    <property type="entry name" value="F-box domain"/>
    <property type="match status" value="1"/>
</dbReference>
<gene>
    <name evidence="3" type="primary">LOC116947909</name>
</gene>
<dbReference type="Proteomes" id="UP001318040">
    <property type="component" value="Chromosome 31"/>
</dbReference>
<dbReference type="InterPro" id="IPR036047">
    <property type="entry name" value="F-box-like_dom_sf"/>
</dbReference>
<sequence length="170" mass="19693">MESERDINDNIQLQGEHFGFTKKRPDKCSRNLIMKSGRDVNDNIQLQGEHLDFMKVLPEELILKILVCLDPQSICQSMQVCLSWKDFISEAEPLWKSILCTHYMRQKRAVTGAPGTYKDLVRKYGRWFNGHNSHLCSAEEAQNIMCPMGVNEWGMIFERELGRITANIPF</sequence>
<reference evidence="3" key="1">
    <citation type="submission" date="2025-08" db="UniProtKB">
        <authorList>
            <consortium name="RefSeq"/>
        </authorList>
    </citation>
    <scope>IDENTIFICATION</scope>
    <source>
        <tissue evidence="3">Sperm</tissue>
    </source>
</reference>
<dbReference type="RefSeq" id="XP_032820098.1">
    <property type="nucleotide sequence ID" value="XM_032964207.1"/>
</dbReference>
<evidence type="ECO:0000259" key="1">
    <source>
        <dbReference type="PROSITE" id="PS50181"/>
    </source>
</evidence>
<keyword evidence="2" id="KW-1185">Reference proteome</keyword>
<dbReference type="KEGG" id="pmrn:116947909"/>
<dbReference type="PROSITE" id="PS50181">
    <property type="entry name" value="FBOX"/>
    <property type="match status" value="1"/>
</dbReference>
<feature type="domain" description="F-box" evidence="1">
    <location>
        <begin position="51"/>
        <end position="98"/>
    </location>
</feature>
<proteinExistence type="predicted"/>
<organism evidence="2 3">
    <name type="scientific">Petromyzon marinus</name>
    <name type="common">Sea lamprey</name>
    <dbReference type="NCBI Taxonomy" id="7757"/>
    <lineage>
        <taxon>Eukaryota</taxon>
        <taxon>Metazoa</taxon>
        <taxon>Chordata</taxon>
        <taxon>Craniata</taxon>
        <taxon>Vertebrata</taxon>
        <taxon>Cyclostomata</taxon>
        <taxon>Hyperoartia</taxon>
        <taxon>Petromyzontiformes</taxon>
        <taxon>Petromyzontidae</taxon>
        <taxon>Petromyzon</taxon>
    </lineage>
</organism>
<dbReference type="InterPro" id="IPR001810">
    <property type="entry name" value="F-box_dom"/>
</dbReference>
<dbReference type="Pfam" id="PF12937">
    <property type="entry name" value="F-box-like"/>
    <property type="match status" value="1"/>
</dbReference>